<protein>
    <submittedName>
        <fullName evidence="1">Uncharacterized protein</fullName>
    </submittedName>
</protein>
<dbReference type="EMBL" id="JAGTTL010000010">
    <property type="protein sequence ID" value="KAK6317661.1"/>
    <property type="molecule type" value="Genomic_DNA"/>
</dbReference>
<dbReference type="AlphaFoldDB" id="A0AAN8QZ52"/>
<accession>A0AAN8QZ52</accession>
<reference evidence="1 2" key="1">
    <citation type="submission" date="2021-04" db="EMBL/GenBank/DDBJ databases">
        <authorList>
            <person name="De Guttry C."/>
            <person name="Zahm M."/>
            <person name="Klopp C."/>
            <person name="Cabau C."/>
            <person name="Louis A."/>
            <person name="Berthelot C."/>
            <person name="Parey E."/>
            <person name="Roest Crollius H."/>
            <person name="Montfort J."/>
            <person name="Robinson-Rechavi M."/>
            <person name="Bucao C."/>
            <person name="Bouchez O."/>
            <person name="Gislard M."/>
            <person name="Lluch J."/>
            <person name="Milhes M."/>
            <person name="Lampietro C."/>
            <person name="Lopez Roques C."/>
            <person name="Donnadieu C."/>
            <person name="Braasch I."/>
            <person name="Desvignes T."/>
            <person name="Postlethwait J."/>
            <person name="Bobe J."/>
            <person name="Wedekind C."/>
            <person name="Guiguen Y."/>
        </authorList>
    </citation>
    <scope>NUCLEOTIDE SEQUENCE [LARGE SCALE GENOMIC DNA]</scope>
    <source>
        <strain evidence="1">Cs_M1</strain>
        <tissue evidence="1">Blood</tissue>
    </source>
</reference>
<gene>
    <name evidence="1" type="ORF">J4Q44_G00130610</name>
</gene>
<name>A0AAN8QZ52_9TELE</name>
<keyword evidence="2" id="KW-1185">Reference proteome</keyword>
<evidence type="ECO:0000313" key="1">
    <source>
        <dbReference type="EMBL" id="KAK6317661.1"/>
    </source>
</evidence>
<proteinExistence type="predicted"/>
<organism evidence="1 2">
    <name type="scientific">Coregonus suidteri</name>
    <dbReference type="NCBI Taxonomy" id="861788"/>
    <lineage>
        <taxon>Eukaryota</taxon>
        <taxon>Metazoa</taxon>
        <taxon>Chordata</taxon>
        <taxon>Craniata</taxon>
        <taxon>Vertebrata</taxon>
        <taxon>Euteleostomi</taxon>
        <taxon>Actinopterygii</taxon>
        <taxon>Neopterygii</taxon>
        <taxon>Teleostei</taxon>
        <taxon>Protacanthopterygii</taxon>
        <taxon>Salmoniformes</taxon>
        <taxon>Salmonidae</taxon>
        <taxon>Coregoninae</taxon>
        <taxon>Coregonus</taxon>
    </lineage>
</organism>
<comment type="caution">
    <text evidence="1">The sequence shown here is derived from an EMBL/GenBank/DDBJ whole genome shotgun (WGS) entry which is preliminary data.</text>
</comment>
<evidence type="ECO:0000313" key="2">
    <source>
        <dbReference type="Proteomes" id="UP001356427"/>
    </source>
</evidence>
<sequence length="205" mass="23689">MMAAGPFVAGLKCSGNVYLGLSSFSWQRGTLQLIAIHLITLHDILEYMQIDIIKTEAADFVKISICVILKPFDHDCTGGYTQPQIQEVTQKHIYRRLHTTTYTGGYTPPHIQEVTQKHIYRTLHTTTYTVQEVTHHHIYRRLHKNTYTGGYTQTHIQEVPHHHIYRRLHTTTYTGGSTPPHIQEVPHHHIYRRLHTTTYTAAICI</sequence>
<dbReference type="Proteomes" id="UP001356427">
    <property type="component" value="Unassembled WGS sequence"/>
</dbReference>